<comment type="caution">
    <text evidence="1">The sequence shown here is derived from an EMBL/GenBank/DDBJ whole genome shotgun (WGS) entry which is preliminary data.</text>
</comment>
<organism evidence="1 2">
    <name type="scientific">Datura stramonium</name>
    <name type="common">Jimsonweed</name>
    <name type="synonym">Common thornapple</name>
    <dbReference type="NCBI Taxonomy" id="4076"/>
    <lineage>
        <taxon>Eukaryota</taxon>
        <taxon>Viridiplantae</taxon>
        <taxon>Streptophyta</taxon>
        <taxon>Embryophyta</taxon>
        <taxon>Tracheophyta</taxon>
        <taxon>Spermatophyta</taxon>
        <taxon>Magnoliopsida</taxon>
        <taxon>eudicotyledons</taxon>
        <taxon>Gunneridae</taxon>
        <taxon>Pentapetalae</taxon>
        <taxon>asterids</taxon>
        <taxon>lamiids</taxon>
        <taxon>Solanales</taxon>
        <taxon>Solanaceae</taxon>
        <taxon>Solanoideae</taxon>
        <taxon>Datureae</taxon>
        <taxon>Datura</taxon>
    </lineage>
</organism>
<name>A0ABS8TD19_DATST</name>
<proteinExistence type="predicted"/>
<protein>
    <submittedName>
        <fullName evidence="1">Uncharacterized protein</fullName>
    </submittedName>
</protein>
<reference evidence="1 2" key="1">
    <citation type="journal article" date="2021" name="BMC Genomics">
        <title>Datura genome reveals duplications of psychoactive alkaloid biosynthetic genes and high mutation rate following tissue culture.</title>
        <authorList>
            <person name="Rajewski A."/>
            <person name="Carter-House D."/>
            <person name="Stajich J."/>
            <person name="Litt A."/>
        </authorList>
    </citation>
    <scope>NUCLEOTIDE SEQUENCE [LARGE SCALE GENOMIC DNA]</scope>
    <source>
        <strain evidence="1">AR-01</strain>
    </source>
</reference>
<dbReference type="Proteomes" id="UP000823775">
    <property type="component" value="Unassembled WGS sequence"/>
</dbReference>
<sequence>MKFLLQRHRHSGRSVSVGTVGDISKSRHSGFTAAKVATIAADDARQNVTTPSLHHGCNM</sequence>
<accession>A0ABS8TD19</accession>
<keyword evidence="2" id="KW-1185">Reference proteome</keyword>
<evidence type="ECO:0000313" key="2">
    <source>
        <dbReference type="Proteomes" id="UP000823775"/>
    </source>
</evidence>
<feature type="non-terminal residue" evidence="1">
    <location>
        <position position="59"/>
    </location>
</feature>
<evidence type="ECO:0000313" key="1">
    <source>
        <dbReference type="EMBL" id="MCD7469349.1"/>
    </source>
</evidence>
<dbReference type="EMBL" id="JACEIK010001432">
    <property type="protein sequence ID" value="MCD7469349.1"/>
    <property type="molecule type" value="Genomic_DNA"/>
</dbReference>
<gene>
    <name evidence="1" type="ORF">HAX54_008313</name>
</gene>